<dbReference type="PROSITE" id="PS50005">
    <property type="entry name" value="TPR"/>
    <property type="match status" value="1"/>
</dbReference>
<accession>A0A344LG65</accession>
<evidence type="ECO:0000313" key="4">
    <source>
        <dbReference type="Proteomes" id="UP000250434"/>
    </source>
</evidence>
<reference evidence="3 4" key="1">
    <citation type="submission" date="2016-04" db="EMBL/GenBank/DDBJ databases">
        <title>Complete genome sequence and analysis of deep-sea sediment isolate, Amycolatopsis sp. WP1.</title>
        <authorList>
            <person name="Wang H."/>
            <person name="Chen S."/>
            <person name="Wu Q."/>
        </authorList>
    </citation>
    <scope>NUCLEOTIDE SEQUENCE [LARGE SCALE GENOMIC DNA]</scope>
    <source>
        <strain evidence="3 4">WP1</strain>
    </source>
</reference>
<dbReference type="EMBL" id="CP015163">
    <property type="protein sequence ID" value="AXB47039.1"/>
    <property type="molecule type" value="Genomic_DNA"/>
</dbReference>
<dbReference type="RefSeq" id="WP_113696100.1">
    <property type="nucleotide sequence ID" value="NZ_CP015163.1"/>
</dbReference>
<dbReference type="Pfam" id="PF13432">
    <property type="entry name" value="TPR_16"/>
    <property type="match status" value="1"/>
</dbReference>
<sequence>MTEPEQDRLAPAKMWLEQGRYDRALAELDRFRWRDEVESTYLRALALWLNDQDADAVKAASAGIRRFGPHAPLLSVLGQAYHSLGKLPKAERALLDALELSPDDTHLLCAYARVCIDAGQLEKAAALLDRATPAAEVTQRTRDLLLRAKAADDEVQRIERHPLLRPLAPLNRFGPIKTWIGVLVLIFCLRMFGLTPLSVLLGVAWFAYALYSWFAPALVRRLVRRKLGH</sequence>
<protein>
    <submittedName>
        <fullName evidence="3">Uncharacterized protein</fullName>
    </submittedName>
</protein>
<dbReference type="Pfam" id="PF07721">
    <property type="entry name" value="TPR_4"/>
    <property type="match status" value="1"/>
</dbReference>
<dbReference type="Pfam" id="PF14559">
    <property type="entry name" value="TPR_19"/>
    <property type="match status" value="1"/>
</dbReference>
<dbReference type="InterPro" id="IPR011717">
    <property type="entry name" value="TPR-4"/>
</dbReference>
<evidence type="ECO:0000313" key="3">
    <source>
        <dbReference type="EMBL" id="AXB47039.1"/>
    </source>
</evidence>
<dbReference type="Proteomes" id="UP000250434">
    <property type="component" value="Chromosome"/>
</dbReference>
<evidence type="ECO:0000256" key="1">
    <source>
        <dbReference type="PROSITE-ProRule" id="PRU00339"/>
    </source>
</evidence>
<keyword evidence="2" id="KW-0812">Transmembrane</keyword>
<dbReference type="KEGG" id="aab:A4R43_35160"/>
<keyword evidence="4" id="KW-1185">Reference proteome</keyword>
<dbReference type="SMART" id="SM00028">
    <property type="entry name" value="TPR"/>
    <property type="match status" value="2"/>
</dbReference>
<keyword evidence="2" id="KW-0472">Membrane</keyword>
<feature type="repeat" description="TPR" evidence="1">
    <location>
        <begin position="71"/>
        <end position="104"/>
    </location>
</feature>
<dbReference type="OrthoDB" id="3353922at2"/>
<evidence type="ECO:0000256" key="2">
    <source>
        <dbReference type="SAM" id="Phobius"/>
    </source>
</evidence>
<proteinExistence type="predicted"/>
<keyword evidence="2" id="KW-1133">Transmembrane helix</keyword>
<dbReference type="SUPFAM" id="SSF48452">
    <property type="entry name" value="TPR-like"/>
    <property type="match status" value="1"/>
</dbReference>
<dbReference type="InterPro" id="IPR011990">
    <property type="entry name" value="TPR-like_helical_dom_sf"/>
</dbReference>
<name>A0A344LG65_9PSEU</name>
<keyword evidence="1" id="KW-0802">TPR repeat</keyword>
<organism evidence="3 4">
    <name type="scientific">Amycolatopsis albispora</name>
    <dbReference type="NCBI Taxonomy" id="1804986"/>
    <lineage>
        <taxon>Bacteria</taxon>
        <taxon>Bacillati</taxon>
        <taxon>Actinomycetota</taxon>
        <taxon>Actinomycetes</taxon>
        <taxon>Pseudonocardiales</taxon>
        <taxon>Pseudonocardiaceae</taxon>
        <taxon>Amycolatopsis</taxon>
    </lineage>
</organism>
<dbReference type="InterPro" id="IPR019734">
    <property type="entry name" value="TPR_rpt"/>
</dbReference>
<dbReference type="AlphaFoldDB" id="A0A344LG65"/>
<feature type="transmembrane region" description="Helical" evidence="2">
    <location>
        <begin position="199"/>
        <end position="219"/>
    </location>
</feature>
<gene>
    <name evidence="3" type="ORF">A4R43_35160</name>
</gene>
<dbReference type="Gene3D" id="1.25.40.10">
    <property type="entry name" value="Tetratricopeptide repeat domain"/>
    <property type="match status" value="1"/>
</dbReference>